<proteinExistence type="predicted"/>
<gene>
    <name evidence="2" type="ordered locus">SM11_pC1002</name>
</gene>
<dbReference type="Proteomes" id="UP000009045">
    <property type="component" value="Plasmid pSmeSM11c"/>
</dbReference>
<dbReference type="GO" id="GO:0003700">
    <property type="term" value="F:DNA-binding transcription factor activity"/>
    <property type="evidence" value="ECO:0007669"/>
    <property type="project" value="InterPro"/>
</dbReference>
<dbReference type="InterPro" id="IPR036388">
    <property type="entry name" value="WH-like_DNA-bd_sf"/>
</dbReference>
<organism evidence="2 3">
    <name type="scientific">Sinorhizobium meliloti (strain SM11)</name>
    <dbReference type="NCBI Taxonomy" id="707241"/>
    <lineage>
        <taxon>Bacteria</taxon>
        <taxon>Pseudomonadati</taxon>
        <taxon>Pseudomonadota</taxon>
        <taxon>Alphaproteobacteria</taxon>
        <taxon>Hyphomicrobiales</taxon>
        <taxon>Rhizobiaceae</taxon>
        <taxon>Sinorhizobium/Ensifer group</taxon>
        <taxon>Sinorhizobium</taxon>
    </lineage>
</organism>
<dbReference type="EMBL" id="CP001831">
    <property type="protein sequence ID" value="AEH82075.1"/>
    <property type="molecule type" value="Genomic_DNA"/>
</dbReference>
<keyword evidence="2" id="KW-0614">Plasmid</keyword>
<name>F7XEV0_SINMM</name>
<sequence length="39" mass="4564">MAQPALSVQIQTLERELGVQLLTRFYPSRSIDQAWRTFL</sequence>
<evidence type="ECO:0000313" key="3">
    <source>
        <dbReference type="Proteomes" id="UP000009045"/>
    </source>
</evidence>
<evidence type="ECO:0000259" key="1">
    <source>
        <dbReference type="PROSITE" id="PS50931"/>
    </source>
</evidence>
<dbReference type="InterPro" id="IPR000847">
    <property type="entry name" value="LysR_HTH_N"/>
</dbReference>
<dbReference type="HOGENOM" id="CLU_3317087_0_0_5"/>
<accession>F7XEV0</accession>
<feature type="domain" description="HTH lysR-type" evidence="1">
    <location>
        <begin position="1"/>
        <end position="24"/>
    </location>
</feature>
<protein>
    <recommendedName>
        <fullName evidence="1">HTH lysR-type domain-containing protein</fullName>
    </recommendedName>
</protein>
<dbReference type="PATRIC" id="fig|707241.3.peg.4960"/>
<dbReference type="AlphaFoldDB" id="F7XEV0"/>
<dbReference type="Gene3D" id="1.10.10.10">
    <property type="entry name" value="Winged helix-like DNA-binding domain superfamily/Winged helix DNA-binding domain"/>
    <property type="match status" value="1"/>
</dbReference>
<dbReference type="KEGG" id="smx:SM11_pC1002"/>
<dbReference type="Pfam" id="PF00126">
    <property type="entry name" value="HTH_1"/>
    <property type="match status" value="1"/>
</dbReference>
<geneLocation type="plasmid" evidence="2 3">
    <name>pSmeSM11c</name>
</geneLocation>
<reference evidence="2 3" key="1">
    <citation type="journal article" date="2011" name="J. Biotechnol.">
        <title>The complete genome sequence of the dominant Sinorhizobium meliloti field isolate SM11 extends the S. meliloti pan-genome.</title>
        <authorList>
            <person name="Schneiker-Bekel S."/>
            <person name="Wibberg D."/>
            <person name="Bekel T."/>
            <person name="Blom J."/>
            <person name="Linke B."/>
            <person name="Neuweger H."/>
            <person name="Stiens M."/>
            <person name="Vorholter F.J."/>
            <person name="Weidner S."/>
            <person name="Goesmann A."/>
            <person name="Puhler A."/>
            <person name="Schluter A."/>
        </authorList>
    </citation>
    <scope>NUCLEOTIDE SEQUENCE [LARGE SCALE GENOMIC DNA]</scope>
    <source>
        <strain evidence="2 3">SM11</strain>
        <plasmid evidence="3">pSmeSM11c</plasmid>
    </source>
</reference>
<dbReference type="PROSITE" id="PS50931">
    <property type="entry name" value="HTH_LYSR"/>
    <property type="match status" value="1"/>
</dbReference>
<dbReference type="PRINTS" id="PR00039">
    <property type="entry name" value="HTHLYSR"/>
</dbReference>
<evidence type="ECO:0000313" key="2">
    <source>
        <dbReference type="EMBL" id="AEH82075.1"/>
    </source>
</evidence>